<dbReference type="PROSITE" id="PS00421">
    <property type="entry name" value="TM4_1"/>
    <property type="match status" value="1"/>
</dbReference>
<comment type="subcellular location">
    <subcellularLocation>
        <location evidence="1 7">Membrane</location>
        <topology evidence="1 7">Multi-pass membrane protein</topology>
    </subcellularLocation>
</comment>
<evidence type="ECO:0000256" key="8">
    <source>
        <dbReference type="SAM" id="MobiDB-lite"/>
    </source>
</evidence>
<gene>
    <name evidence="9" type="ORF">g.5574</name>
</gene>
<keyword evidence="4 7" id="KW-1133">Transmembrane helix</keyword>
<feature type="transmembrane region" description="Helical" evidence="7">
    <location>
        <begin position="96"/>
        <end position="119"/>
    </location>
</feature>
<evidence type="ECO:0000256" key="6">
    <source>
        <dbReference type="PIRSR" id="PIRSR002419-1"/>
    </source>
</evidence>
<dbReference type="Pfam" id="PF00335">
    <property type="entry name" value="Tetraspanin"/>
    <property type="match status" value="1"/>
</dbReference>
<dbReference type="PRINTS" id="PR00259">
    <property type="entry name" value="TMFOUR"/>
</dbReference>
<feature type="disulfide bond" evidence="6">
    <location>
        <begin position="188"/>
        <end position="224"/>
    </location>
</feature>
<evidence type="ECO:0000256" key="4">
    <source>
        <dbReference type="ARBA" id="ARBA00022989"/>
    </source>
</evidence>
<comment type="similarity">
    <text evidence="2 7">Belongs to the tetraspanin (TM4SF) family.</text>
</comment>
<dbReference type="PANTHER" id="PTHR19282:SF544">
    <property type="entry name" value="TETRASPANIN"/>
    <property type="match status" value="1"/>
</dbReference>
<dbReference type="PIRSF" id="PIRSF002419">
    <property type="entry name" value="Tetraspanin"/>
    <property type="match status" value="1"/>
</dbReference>
<organism evidence="9">
    <name type="scientific">Graphocephala atropunctata</name>
    <dbReference type="NCBI Taxonomy" id="36148"/>
    <lineage>
        <taxon>Eukaryota</taxon>
        <taxon>Metazoa</taxon>
        <taxon>Ecdysozoa</taxon>
        <taxon>Arthropoda</taxon>
        <taxon>Hexapoda</taxon>
        <taxon>Insecta</taxon>
        <taxon>Pterygota</taxon>
        <taxon>Neoptera</taxon>
        <taxon>Paraneoptera</taxon>
        <taxon>Hemiptera</taxon>
        <taxon>Auchenorrhyncha</taxon>
        <taxon>Membracoidea</taxon>
        <taxon>Cicadellidae</taxon>
        <taxon>Cicadellinae</taxon>
        <taxon>Cicadellini</taxon>
        <taxon>Graphocephala</taxon>
    </lineage>
</organism>
<feature type="transmembrane region" description="Helical" evidence="7">
    <location>
        <begin position="126"/>
        <end position="150"/>
    </location>
</feature>
<evidence type="ECO:0000256" key="7">
    <source>
        <dbReference type="RuleBase" id="RU361218"/>
    </source>
</evidence>
<feature type="non-terminal residue" evidence="9">
    <location>
        <position position="1"/>
    </location>
</feature>
<feature type="disulfide bond" evidence="6">
    <location>
        <begin position="189"/>
        <end position="209"/>
    </location>
</feature>
<dbReference type="EMBL" id="GEBQ01020875">
    <property type="protein sequence ID" value="JAT19102.1"/>
    <property type="molecule type" value="Transcribed_RNA"/>
</dbReference>
<dbReference type="InterPro" id="IPR008952">
    <property type="entry name" value="Tetraspanin_EC2_sf"/>
</dbReference>
<feature type="compositionally biased region" description="Pro residues" evidence="8">
    <location>
        <begin position="10"/>
        <end position="20"/>
    </location>
</feature>
<name>A0A1B6L5U8_9HEMI</name>
<keyword evidence="6" id="KW-1015">Disulfide bond</keyword>
<dbReference type="AlphaFoldDB" id="A0A1B6L5U8"/>
<sequence length="274" mass="29855">LADNVSGISLPPPGDKPLPTPSSVVSVALASHSRRQIPPAKMGLAMGTVRYVLFFFNFLLALIGLAIAGVAVYTLYTKDSNFNFVVEGRLSDMSTPTVVAAIVGGCIFIFAFFGCCGALRESRCMIIMYAMMLMILFLVQVGVVVLVYYFRNQTQDFVDDKMTKAYQLYGSDKDTTTWIDELQTKVQCCGSSNNTTPWSTLRMNAPPSCYPNGDNSKTIYQEGCDPKLIDLAYSMLTTMGTASIIAAVVQVVGIIFSLCLASSLRHHSKVPGYH</sequence>
<feature type="transmembrane region" description="Helical" evidence="7">
    <location>
        <begin position="241"/>
        <end position="261"/>
    </location>
</feature>
<evidence type="ECO:0000256" key="5">
    <source>
        <dbReference type="ARBA" id="ARBA00023136"/>
    </source>
</evidence>
<dbReference type="PANTHER" id="PTHR19282">
    <property type="entry name" value="TETRASPANIN"/>
    <property type="match status" value="1"/>
</dbReference>
<evidence type="ECO:0000256" key="2">
    <source>
        <dbReference type="ARBA" id="ARBA00006840"/>
    </source>
</evidence>
<reference evidence="9" key="1">
    <citation type="submission" date="2015-11" db="EMBL/GenBank/DDBJ databases">
        <title>De novo transcriptome assembly of four potential Pierce s Disease insect vectors from Arizona vineyards.</title>
        <authorList>
            <person name="Tassone E.E."/>
        </authorList>
    </citation>
    <scope>NUCLEOTIDE SEQUENCE</scope>
</reference>
<dbReference type="InterPro" id="IPR018499">
    <property type="entry name" value="Tetraspanin/Peripherin"/>
</dbReference>
<accession>A0A1B6L5U8</accession>
<feature type="region of interest" description="Disordered" evidence="8">
    <location>
        <begin position="1"/>
        <end position="20"/>
    </location>
</feature>
<dbReference type="InterPro" id="IPR018503">
    <property type="entry name" value="Tetraspanin_CS"/>
</dbReference>
<feature type="transmembrane region" description="Helical" evidence="7">
    <location>
        <begin position="51"/>
        <end position="76"/>
    </location>
</feature>
<dbReference type="Gene3D" id="1.10.1450.10">
    <property type="entry name" value="Tetraspanin"/>
    <property type="match status" value="1"/>
</dbReference>
<dbReference type="InterPro" id="IPR000301">
    <property type="entry name" value="Tetraspanin_animals"/>
</dbReference>
<dbReference type="SUPFAM" id="SSF48652">
    <property type="entry name" value="Tetraspanin"/>
    <property type="match status" value="1"/>
</dbReference>
<evidence type="ECO:0000256" key="3">
    <source>
        <dbReference type="ARBA" id="ARBA00022692"/>
    </source>
</evidence>
<dbReference type="CDD" id="cd03127">
    <property type="entry name" value="tetraspanin_LEL"/>
    <property type="match status" value="1"/>
</dbReference>
<keyword evidence="3 7" id="KW-0812">Transmembrane</keyword>
<protein>
    <recommendedName>
        <fullName evidence="7">Tetraspanin</fullName>
    </recommendedName>
</protein>
<keyword evidence="5 7" id="KW-0472">Membrane</keyword>
<evidence type="ECO:0000256" key="1">
    <source>
        <dbReference type="ARBA" id="ARBA00004141"/>
    </source>
</evidence>
<dbReference type="GO" id="GO:0005886">
    <property type="term" value="C:plasma membrane"/>
    <property type="evidence" value="ECO:0007669"/>
    <property type="project" value="TreeGrafter"/>
</dbReference>
<evidence type="ECO:0000313" key="9">
    <source>
        <dbReference type="EMBL" id="JAT19102.1"/>
    </source>
</evidence>
<proteinExistence type="inferred from homology"/>